<evidence type="ECO:0000259" key="3">
    <source>
        <dbReference type="SMART" id="SM00198"/>
    </source>
</evidence>
<reference evidence="4 5" key="1">
    <citation type="journal article" date="2017" name="Genome Announc.">
        <title>Genome sequence of the saprophytic ascomycete Epicoccum nigrum ICMP 19927 strain isolated from New Zealand.</title>
        <authorList>
            <person name="Fokin M."/>
            <person name="Fleetwood D."/>
            <person name="Weir B.S."/>
            <person name="Villas-Boas S.G."/>
        </authorList>
    </citation>
    <scope>NUCLEOTIDE SEQUENCE [LARGE SCALE GENOMIC DNA]</scope>
    <source>
        <strain evidence="4 5">ICMP 19927</strain>
    </source>
</reference>
<dbReference type="AlphaFoldDB" id="A0A1Y2MCK1"/>
<dbReference type="PROSITE" id="PS01009">
    <property type="entry name" value="CRISP_1"/>
    <property type="match status" value="1"/>
</dbReference>
<evidence type="ECO:0000256" key="1">
    <source>
        <dbReference type="SAM" id="MobiDB-lite"/>
    </source>
</evidence>
<dbReference type="OMA" id="KPRFTHE"/>
<dbReference type="InterPro" id="IPR035940">
    <property type="entry name" value="CAP_sf"/>
</dbReference>
<organism evidence="4 5">
    <name type="scientific">Epicoccum nigrum</name>
    <name type="common">Soil fungus</name>
    <name type="synonym">Epicoccum purpurascens</name>
    <dbReference type="NCBI Taxonomy" id="105696"/>
    <lineage>
        <taxon>Eukaryota</taxon>
        <taxon>Fungi</taxon>
        <taxon>Dikarya</taxon>
        <taxon>Ascomycota</taxon>
        <taxon>Pezizomycotina</taxon>
        <taxon>Dothideomycetes</taxon>
        <taxon>Pleosporomycetidae</taxon>
        <taxon>Pleosporales</taxon>
        <taxon>Pleosporineae</taxon>
        <taxon>Didymellaceae</taxon>
        <taxon>Epicoccum</taxon>
    </lineage>
</organism>
<name>A0A1Y2MCK1_EPING</name>
<keyword evidence="5" id="KW-1185">Reference proteome</keyword>
<proteinExistence type="predicted"/>
<dbReference type="InterPro" id="IPR014044">
    <property type="entry name" value="CAP_dom"/>
</dbReference>
<evidence type="ECO:0000313" key="4">
    <source>
        <dbReference type="EMBL" id="OSS53856.1"/>
    </source>
</evidence>
<dbReference type="EMBL" id="KZ107838">
    <property type="protein sequence ID" value="OSS53856.1"/>
    <property type="molecule type" value="Genomic_DNA"/>
</dbReference>
<dbReference type="SUPFAM" id="SSF55797">
    <property type="entry name" value="PR-1-like"/>
    <property type="match status" value="1"/>
</dbReference>
<sequence>MHLALLLLLLLLPLALPLAAAQSPSPSSSPQYTDPTLFQTTTLETTNRYRREHAAAPLAWNASLALAAQAWSDGCKFTHSGSPSGENLAAGYGNVTAAVEAWGEEREKYDFAKGGFSDETGHFSQLVWRATASVGCARTECNGGQGGAPGWYIVCEYFPAGNVLGLFQENVLPQLPEGEVPAASEPPSTTTGQVGGTAAATAAAGGAVRRFQGGVGLLWAAPGLAVAAGV</sequence>
<gene>
    <name evidence="4" type="ORF">B5807_01370</name>
</gene>
<dbReference type="GO" id="GO:0005576">
    <property type="term" value="C:extracellular region"/>
    <property type="evidence" value="ECO:0007669"/>
    <property type="project" value="InterPro"/>
</dbReference>
<dbReference type="STRING" id="105696.A0A1Y2MCK1"/>
<dbReference type="Gene3D" id="3.40.33.10">
    <property type="entry name" value="CAP"/>
    <property type="match status" value="1"/>
</dbReference>
<protein>
    <recommendedName>
        <fullName evidence="3">SCP domain-containing protein</fullName>
    </recommendedName>
</protein>
<feature type="signal peptide" evidence="2">
    <location>
        <begin position="1"/>
        <end position="21"/>
    </location>
</feature>
<keyword evidence="2" id="KW-0732">Signal</keyword>
<dbReference type="PANTHER" id="PTHR10334">
    <property type="entry name" value="CYSTEINE-RICH SECRETORY PROTEIN-RELATED"/>
    <property type="match status" value="1"/>
</dbReference>
<evidence type="ECO:0000256" key="2">
    <source>
        <dbReference type="SAM" id="SignalP"/>
    </source>
</evidence>
<dbReference type="InterPro" id="IPR018244">
    <property type="entry name" value="Allrgn_V5/Tpx1_CS"/>
</dbReference>
<feature type="domain" description="SCP" evidence="3">
    <location>
        <begin position="37"/>
        <end position="165"/>
    </location>
</feature>
<dbReference type="SMART" id="SM00198">
    <property type="entry name" value="SCP"/>
    <property type="match status" value="1"/>
</dbReference>
<evidence type="ECO:0000313" key="5">
    <source>
        <dbReference type="Proteomes" id="UP000193240"/>
    </source>
</evidence>
<dbReference type="Pfam" id="PF00188">
    <property type="entry name" value="CAP"/>
    <property type="match status" value="1"/>
</dbReference>
<dbReference type="PRINTS" id="PR00837">
    <property type="entry name" value="V5TPXLIKE"/>
</dbReference>
<feature type="region of interest" description="Disordered" evidence="1">
    <location>
        <begin position="177"/>
        <end position="197"/>
    </location>
</feature>
<dbReference type="Proteomes" id="UP000193240">
    <property type="component" value="Unassembled WGS sequence"/>
</dbReference>
<dbReference type="InterPro" id="IPR001283">
    <property type="entry name" value="CRISP-related"/>
</dbReference>
<feature type="chain" id="PRO_5012033785" description="SCP domain-containing protein" evidence="2">
    <location>
        <begin position="22"/>
        <end position="230"/>
    </location>
</feature>
<dbReference type="InParanoid" id="A0A1Y2MCK1"/>
<accession>A0A1Y2MCK1</accession>